<dbReference type="PANTHER" id="PTHR23081">
    <property type="entry name" value="RNA POLYMERASE II CTD PHOSPHATASE"/>
    <property type="match status" value="1"/>
</dbReference>
<dbReference type="GO" id="GO:0008420">
    <property type="term" value="F:RNA polymerase II CTD heptapeptide repeat phosphatase activity"/>
    <property type="evidence" value="ECO:0007669"/>
    <property type="project" value="InterPro"/>
</dbReference>
<gene>
    <name evidence="8" type="ORF">BSTOLATCC_MIC65361</name>
</gene>
<organism evidence="8 9">
    <name type="scientific">Blepharisma stoltei</name>
    <dbReference type="NCBI Taxonomy" id="1481888"/>
    <lineage>
        <taxon>Eukaryota</taxon>
        <taxon>Sar</taxon>
        <taxon>Alveolata</taxon>
        <taxon>Ciliophora</taxon>
        <taxon>Postciliodesmatophora</taxon>
        <taxon>Heterotrichea</taxon>
        <taxon>Heterotrichida</taxon>
        <taxon>Blepharismidae</taxon>
        <taxon>Blepharisma</taxon>
    </lineage>
</organism>
<dbReference type="PROSITE" id="PS50969">
    <property type="entry name" value="FCP1"/>
    <property type="match status" value="1"/>
</dbReference>
<evidence type="ECO:0000256" key="4">
    <source>
        <dbReference type="ARBA" id="ARBA00023242"/>
    </source>
</evidence>
<accession>A0AAU9K8K0</accession>
<keyword evidence="4" id="KW-0539">Nucleus</keyword>
<evidence type="ECO:0000259" key="7">
    <source>
        <dbReference type="PROSITE" id="PS50969"/>
    </source>
</evidence>
<name>A0AAU9K8K0_9CILI</name>
<keyword evidence="9" id="KW-1185">Reference proteome</keyword>
<dbReference type="InterPro" id="IPR039189">
    <property type="entry name" value="Fcp1"/>
</dbReference>
<sequence>MEYQEVRQEILQSHGWELPEAEYTQDELKEFFRLSKSLPRLPDTFCEIPLSTSQDSNPSPRDPRLLDRIYRRTLYQAKPFGSFIYNSPLLSMKPLDIILDLDWTMIYAIHPSMQSKPLIDAEVSRLKSLHPAINFIPFYLQGIRGYMILAIRPNLKNFLNSLQRLGTLYVYTSADRDYAQAVLQIIDGSTRFFGNRIIATGLKKDEAHIEKSLDLLNFPNSENVVIIDDQVDVWRRQDQGCIIPSMRFAPCFSEDAEYINSKAYADRMKTYNYCKGVFGFKDDSVPFIENKGQQLNYIQSYVARIHQERFVSMYTKPTAEINMALRKTRFDGQKFSLEQVTGPERESKIASLRAIIDMLGGMIVEGQQDAIRVVETAESMGFNTNCITTKTIIDKYFGLS</sequence>
<comment type="catalytic activity">
    <reaction evidence="5">
        <text>O-phospho-L-seryl-[protein] + H2O = L-seryl-[protein] + phosphate</text>
        <dbReference type="Rhea" id="RHEA:20629"/>
        <dbReference type="Rhea" id="RHEA-COMP:9863"/>
        <dbReference type="Rhea" id="RHEA-COMP:11604"/>
        <dbReference type="ChEBI" id="CHEBI:15377"/>
        <dbReference type="ChEBI" id="CHEBI:29999"/>
        <dbReference type="ChEBI" id="CHEBI:43474"/>
        <dbReference type="ChEBI" id="CHEBI:83421"/>
        <dbReference type="EC" id="3.1.3.16"/>
    </reaction>
</comment>
<dbReference type="InterPro" id="IPR036412">
    <property type="entry name" value="HAD-like_sf"/>
</dbReference>
<dbReference type="Pfam" id="PF03031">
    <property type="entry name" value="NIF"/>
    <property type="match status" value="1"/>
</dbReference>
<comment type="catalytic activity">
    <reaction evidence="6">
        <text>O-phospho-L-threonyl-[protein] + H2O = L-threonyl-[protein] + phosphate</text>
        <dbReference type="Rhea" id="RHEA:47004"/>
        <dbReference type="Rhea" id="RHEA-COMP:11060"/>
        <dbReference type="Rhea" id="RHEA-COMP:11605"/>
        <dbReference type="ChEBI" id="CHEBI:15377"/>
        <dbReference type="ChEBI" id="CHEBI:30013"/>
        <dbReference type="ChEBI" id="CHEBI:43474"/>
        <dbReference type="ChEBI" id="CHEBI:61977"/>
        <dbReference type="EC" id="3.1.3.16"/>
    </reaction>
</comment>
<comment type="caution">
    <text evidence="8">The sequence shown here is derived from an EMBL/GenBank/DDBJ whole genome shotgun (WGS) entry which is preliminary data.</text>
</comment>
<evidence type="ECO:0000256" key="6">
    <source>
        <dbReference type="ARBA" id="ARBA00048336"/>
    </source>
</evidence>
<keyword evidence="3" id="KW-0378">Hydrolase</keyword>
<feature type="domain" description="FCP1 homology" evidence="7">
    <location>
        <begin position="90"/>
        <end position="268"/>
    </location>
</feature>
<dbReference type="AlphaFoldDB" id="A0AAU9K8K0"/>
<dbReference type="InterPro" id="IPR023214">
    <property type="entry name" value="HAD_sf"/>
</dbReference>
<evidence type="ECO:0000256" key="3">
    <source>
        <dbReference type="ARBA" id="ARBA00022801"/>
    </source>
</evidence>
<reference evidence="8" key="1">
    <citation type="submission" date="2021-09" db="EMBL/GenBank/DDBJ databases">
        <authorList>
            <consortium name="AG Swart"/>
            <person name="Singh M."/>
            <person name="Singh A."/>
            <person name="Seah K."/>
            <person name="Emmerich C."/>
        </authorList>
    </citation>
    <scope>NUCLEOTIDE SEQUENCE</scope>
    <source>
        <strain evidence="8">ATCC30299</strain>
    </source>
</reference>
<dbReference type="SMART" id="SM00577">
    <property type="entry name" value="CPDc"/>
    <property type="match status" value="1"/>
</dbReference>
<comment type="subcellular location">
    <subcellularLocation>
        <location evidence="1">Nucleus</location>
    </subcellularLocation>
</comment>
<evidence type="ECO:0000256" key="1">
    <source>
        <dbReference type="ARBA" id="ARBA00004123"/>
    </source>
</evidence>
<dbReference type="InterPro" id="IPR004274">
    <property type="entry name" value="FCP1_dom"/>
</dbReference>
<evidence type="ECO:0000256" key="5">
    <source>
        <dbReference type="ARBA" id="ARBA00047761"/>
    </source>
</evidence>
<evidence type="ECO:0000256" key="2">
    <source>
        <dbReference type="ARBA" id="ARBA00013081"/>
    </source>
</evidence>
<dbReference type="SUPFAM" id="SSF56784">
    <property type="entry name" value="HAD-like"/>
    <property type="match status" value="1"/>
</dbReference>
<protein>
    <recommendedName>
        <fullName evidence="2">protein-serine/threonine phosphatase</fullName>
        <ecNumber evidence="2">3.1.3.16</ecNumber>
    </recommendedName>
</protein>
<proteinExistence type="predicted"/>
<evidence type="ECO:0000313" key="9">
    <source>
        <dbReference type="Proteomes" id="UP001162131"/>
    </source>
</evidence>
<dbReference type="EC" id="3.1.3.16" evidence="2"/>
<evidence type="ECO:0000313" key="8">
    <source>
        <dbReference type="EMBL" id="CAG9336054.1"/>
    </source>
</evidence>
<dbReference type="EMBL" id="CAJZBQ010000063">
    <property type="protein sequence ID" value="CAG9336054.1"/>
    <property type="molecule type" value="Genomic_DNA"/>
</dbReference>
<dbReference type="GO" id="GO:0005634">
    <property type="term" value="C:nucleus"/>
    <property type="evidence" value="ECO:0007669"/>
    <property type="project" value="UniProtKB-SubCell"/>
</dbReference>
<dbReference type="Proteomes" id="UP001162131">
    <property type="component" value="Unassembled WGS sequence"/>
</dbReference>
<dbReference type="PANTHER" id="PTHR23081:SF36">
    <property type="entry name" value="RNA POLYMERASE II SUBUNIT A C-TERMINAL DOMAIN PHOSPHATASE"/>
    <property type="match status" value="1"/>
</dbReference>
<dbReference type="Gene3D" id="3.40.50.1000">
    <property type="entry name" value="HAD superfamily/HAD-like"/>
    <property type="match status" value="1"/>
</dbReference>